<gene>
    <name evidence="1" type="ORF">ANN_09272</name>
</gene>
<evidence type="ECO:0000313" key="2">
    <source>
        <dbReference type="Proteomes" id="UP001148838"/>
    </source>
</evidence>
<protein>
    <submittedName>
        <fullName evidence="1">Uncharacterized protein</fullName>
    </submittedName>
</protein>
<keyword evidence="2" id="KW-1185">Reference proteome</keyword>
<evidence type="ECO:0000313" key="1">
    <source>
        <dbReference type="EMBL" id="KAJ4447268.1"/>
    </source>
</evidence>
<name>A0ABQ8TKX4_PERAM</name>
<reference evidence="1 2" key="1">
    <citation type="journal article" date="2022" name="Allergy">
        <title>Genome assembly and annotation of Periplaneta americana reveal a comprehensive cockroach allergen profile.</title>
        <authorList>
            <person name="Wang L."/>
            <person name="Xiong Q."/>
            <person name="Saelim N."/>
            <person name="Wang L."/>
            <person name="Nong W."/>
            <person name="Wan A.T."/>
            <person name="Shi M."/>
            <person name="Liu X."/>
            <person name="Cao Q."/>
            <person name="Hui J.H.L."/>
            <person name="Sookrung N."/>
            <person name="Leung T.F."/>
            <person name="Tungtrongchitr A."/>
            <person name="Tsui S.K.W."/>
        </authorList>
    </citation>
    <scope>NUCLEOTIDE SEQUENCE [LARGE SCALE GENOMIC DNA]</scope>
    <source>
        <strain evidence="1">PWHHKU_190912</strain>
    </source>
</reference>
<dbReference type="Proteomes" id="UP001148838">
    <property type="component" value="Unassembled WGS sequence"/>
</dbReference>
<comment type="caution">
    <text evidence="1">The sequence shown here is derived from an EMBL/GenBank/DDBJ whole genome shotgun (WGS) entry which is preliminary data.</text>
</comment>
<accession>A0ABQ8TKX4</accession>
<sequence length="260" mass="29560">MGVERKRVVLVQKEQLIERFGKTETLSHIESEYEIGVTAVGDFKKDKLYKSSKLSPVRFQNSSRHGATQRFSHCLAKPTENSANTEVPSAPTRAIKLSCETWTLTLREKERLRLFENKVLRKIFGAKRGEITEEWRKLHNTELQALYSSPDIIRNIKCRRLRWAGHVARMGESRNANRVLVGRPEGKIPLGRPIRRCRAIDVAHSADSLACRFRAELGLGLDAPFGLIDCFLPRFSPAVGLMLDGLWRVLGLTSFHSRLV</sequence>
<proteinExistence type="predicted"/>
<dbReference type="EMBL" id="JAJSOF020000005">
    <property type="protein sequence ID" value="KAJ4447268.1"/>
    <property type="molecule type" value="Genomic_DNA"/>
</dbReference>
<organism evidence="1 2">
    <name type="scientific">Periplaneta americana</name>
    <name type="common">American cockroach</name>
    <name type="synonym">Blatta americana</name>
    <dbReference type="NCBI Taxonomy" id="6978"/>
    <lineage>
        <taxon>Eukaryota</taxon>
        <taxon>Metazoa</taxon>
        <taxon>Ecdysozoa</taxon>
        <taxon>Arthropoda</taxon>
        <taxon>Hexapoda</taxon>
        <taxon>Insecta</taxon>
        <taxon>Pterygota</taxon>
        <taxon>Neoptera</taxon>
        <taxon>Polyneoptera</taxon>
        <taxon>Dictyoptera</taxon>
        <taxon>Blattodea</taxon>
        <taxon>Blattoidea</taxon>
        <taxon>Blattidae</taxon>
        <taxon>Blattinae</taxon>
        <taxon>Periplaneta</taxon>
    </lineage>
</organism>